<accession>A0A6A6G7P3</accession>
<dbReference type="EMBL" id="ML992510">
    <property type="protein sequence ID" value="KAF2221593.1"/>
    <property type="molecule type" value="Genomic_DNA"/>
</dbReference>
<dbReference type="OrthoDB" id="10488152at2759"/>
<protein>
    <submittedName>
        <fullName evidence="1">Uncharacterized protein</fullName>
    </submittedName>
</protein>
<sequence length="169" mass="19259">MFLCALATIMTTHHDTLIPPRLQRLRLDRLHAIDIWHLQRVGSTPNSKYSFSVPATLRTSFRHSHQGSCTHHGRIGRDQAGQHMFLCQTNFTSCTHIQSFNVHSYSLHPHASNNGQVPEYRQDPEHSVSSLWRDFSPANSGDTNLTFFFDSEQAMSHQDYTQCMTTGCS</sequence>
<keyword evidence="2" id="KW-1185">Reference proteome</keyword>
<gene>
    <name evidence="1" type="ORF">BDZ85DRAFT_18884</name>
</gene>
<organism evidence="1 2">
    <name type="scientific">Elsinoe ampelina</name>
    <dbReference type="NCBI Taxonomy" id="302913"/>
    <lineage>
        <taxon>Eukaryota</taxon>
        <taxon>Fungi</taxon>
        <taxon>Dikarya</taxon>
        <taxon>Ascomycota</taxon>
        <taxon>Pezizomycotina</taxon>
        <taxon>Dothideomycetes</taxon>
        <taxon>Dothideomycetidae</taxon>
        <taxon>Myriangiales</taxon>
        <taxon>Elsinoaceae</taxon>
        <taxon>Elsinoe</taxon>
    </lineage>
</organism>
<proteinExistence type="predicted"/>
<reference evidence="2" key="1">
    <citation type="journal article" date="2020" name="Stud. Mycol.">
        <title>101 Dothideomycetes genomes: A test case for predicting lifestyles and emergence of pathogens.</title>
        <authorList>
            <person name="Haridas S."/>
            <person name="Albert R."/>
            <person name="Binder M."/>
            <person name="Bloem J."/>
            <person name="LaButti K."/>
            <person name="Salamov A."/>
            <person name="Andreopoulos B."/>
            <person name="Baker S."/>
            <person name="Barry K."/>
            <person name="Bills G."/>
            <person name="Bluhm B."/>
            <person name="Cannon C."/>
            <person name="Castanera R."/>
            <person name="Culley D."/>
            <person name="Daum C."/>
            <person name="Ezra D."/>
            <person name="Gonzalez J."/>
            <person name="Henrissat B."/>
            <person name="Kuo A."/>
            <person name="Liang C."/>
            <person name="Lipzen A."/>
            <person name="Lutzoni F."/>
            <person name="Magnuson J."/>
            <person name="Mondo S."/>
            <person name="Nolan M."/>
            <person name="Ohm R."/>
            <person name="Pangilinan J."/>
            <person name="Park H.-J."/>
            <person name="Ramirez L."/>
            <person name="Alfaro M."/>
            <person name="Sun H."/>
            <person name="Tritt A."/>
            <person name="Yoshinaga Y."/>
            <person name="Zwiers L.-H."/>
            <person name="Turgeon B."/>
            <person name="Goodwin S."/>
            <person name="Spatafora J."/>
            <person name="Crous P."/>
            <person name="Grigoriev I."/>
        </authorList>
    </citation>
    <scope>NUCLEOTIDE SEQUENCE [LARGE SCALE GENOMIC DNA]</scope>
    <source>
        <strain evidence="2">CECT 20119</strain>
    </source>
</reference>
<evidence type="ECO:0000313" key="2">
    <source>
        <dbReference type="Proteomes" id="UP000799538"/>
    </source>
</evidence>
<dbReference type="AlphaFoldDB" id="A0A6A6G7P3"/>
<dbReference type="Proteomes" id="UP000799538">
    <property type="component" value="Unassembled WGS sequence"/>
</dbReference>
<name>A0A6A6G7P3_9PEZI</name>
<evidence type="ECO:0000313" key="1">
    <source>
        <dbReference type="EMBL" id="KAF2221593.1"/>
    </source>
</evidence>